<accession>A0A356LMC5</accession>
<dbReference type="InterPro" id="IPR036249">
    <property type="entry name" value="Thioredoxin-like_sf"/>
</dbReference>
<gene>
    <name evidence="2" type="ORF">DD666_20015</name>
</gene>
<reference evidence="2 3" key="1">
    <citation type="journal article" date="2018" name="Nat. Biotechnol.">
        <title>A standardized bacterial taxonomy based on genome phylogeny substantially revises the tree of life.</title>
        <authorList>
            <person name="Parks D.H."/>
            <person name="Chuvochina M."/>
            <person name="Waite D.W."/>
            <person name="Rinke C."/>
            <person name="Skarshewski A."/>
            <person name="Chaumeil P.A."/>
            <person name="Hugenholtz P."/>
        </authorList>
    </citation>
    <scope>NUCLEOTIDE SEQUENCE [LARGE SCALE GENOMIC DNA]</scope>
    <source>
        <strain evidence="2">UBA10707</strain>
    </source>
</reference>
<evidence type="ECO:0000313" key="3">
    <source>
        <dbReference type="Proteomes" id="UP000264036"/>
    </source>
</evidence>
<sequence length="128" mass="14550">MFIQTPGQHVPQLLQALDNPDTWLIACYCAAWCDTCGDYHEAFQAMSERYPQHLFLWIDVEDNPELLDDLDVENFPTLLIQTDGQTRFFGTMLPYISHLERMLQAVGDDPDTRADGPADMRTLLTASA</sequence>
<organism evidence="2 3">
    <name type="scientific">Advenella kashmirensis</name>
    <dbReference type="NCBI Taxonomy" id="310575"/>
    <lineage>
        <taxon>Bacteria</taxon>
        <taxon>Pseudomonadati</taxon>
        <taxon>Pseudomonadota</taxon>
        <taxon>Betaproteobacteria</taxon>
        <taxon>Burkholderiales</taxon>
        <taxon>Alcaligenaceae</taxon>
    </lineage>
</organism>
<dbReference type="Pfam" id="PF00085">
    <property type="entry name" value="Thioredoxin"/>
    <property type="match status" value="1"/>
</dbReference>
<dbReference type="CDD" id="cd02947">
    <property type="entry name" value="TRX_family"/>
    <property type="match status" value="1"/>
</dbReference>
<dbReference type="AlphaFoldDB" id="A0A356LMC5"/>
<evidence type="ECO:0000313" key="2">
    <source>
        <dbReference type="EMBL" id="HBP31685.1"/>
    </source>
</evidence>
<comment type="caution">
    <text evidence="2">The sequence shown here is derived from an EMBL/GenBank/DDBJ whole genome shotgun (WGS) entry which is preliminary data.</text>
</comment>
<dbReference type="Gene3D" id="3.40.30.10">
    <property type="entry name" value="Glutaredoxin"/>
    <property type="match status" value="1"/>
</dbReference>
<dbReference type="Proteomes" id="UP000264036">
    <property type="component" value="Unassembled WGS sequence"/>
</dbReference>
<dbReference type="InterPro" id="IPR013766">
    <property type="entry name" value="Thioredoxin_domain"/>
</dbReference>
<dbReference type="SUPFAM" id="SSF52833">
    <property type="entry name" value="Thioredoxin-like"/>
    <property type="match status" value="1"/>
</dbReference>
<feature type="domain" description="Thioredoxin" evidence="1">
    <location>
        <begin position="1"/>
        <end position="108"/>
    </location>
</feature>
<proteinExistence type="predicted"/>
<protein>
    <submittedName>
        <fullName evidence="2">Thioredoxin</fullName>
    </submittedName>
</protein>
<name>A0A356LMC5_9BURK</name>
<evidence type="ECO:0000259" key="1">
    <source>
        <dbReference type="PROSITE" id="PS51352"/>
    </source>
</evidence>
<dbReference type="EMBL" id="DOEK01000042">
    <property type="protein sequence ID" value="HBP31685.1"/>
    <property type="molecule type" value="Genomic_DNA"/>
</dbReference>
<dbReference type="PROSITE" id="PS51352">
    <property type="entry name" value="THIOREDOXIN_2"/>
    <property type="match status" value="1"/>
</dbReference>